<feature type="domain" description="Methyl-accepting transducer" evidence="9">
    <location>
        <begin position="373"/>
        <end position="630"/>
    </location>
</feature>
<evidence type="ECO:0000256" key="5">
    <source>
        <dbReference type="ARBA" id="ARBA00029447"/>
    </source>
</evidence>
<organism evidence="11 12">
    <name type="scientific">Tumebacillus flagellatus</name>
    <dbReference type="NCBI Taxonomy" id="1157490"/>
    <lineage>
        <taxon>Bacteria</taxon>
        <taxon>Bacillati</taxon>
        <taxon>Bacillota</taxon>
        <taxon>Bacilli</taxon>
        <taxon>Bacillales</taxon>
        <taxon>Alicyclobacillaceae</taxon>
        <taxon>Tumebacillus</taxon>
    </lineage>
</organism>
<name>A0A074LMK7_9BACL</name>
<dbReference type="EMBL" id="JMIR01000023">
    <property type="protein sequence ID" value="KEO82369.1"/>
    <property type="molecule type" value="Genomic_DNA"/>
</dbReference>
<dbReference type="Proteomes" id="UP000027931">
    <property type="component" value="Unassembled WGS sequence"/>
</dbReference>
<dbReference type="PROSITE" id="PS50885">
    <property type="entry name" value="HAMP"/>
    <property type="match status" value="1"/>
</dbReference>
<dbReference type="PANTHER" id="PTHR32089">
    <property type="entry name" value="METHYL-ACCEPTING CHEMOTAXIS PROTEIN MCPB"/>
    <property type="match status" value="1"/>
</dbReference>
<sequence>MKLRTNTLGMLLMMALIPMVAMGGVSNYISMKGYQDLQDSAVQSAEKKITETIESQKRTATMIAGLAAHDASLEKAIEEQNHTALSVELDNVFASLKTQGVTLMEAGDAMGVVQYRAQDPGKYGDSQYTNASISMALSLHNPVGAIDSGASGMAVRGVAPVANAEGAVKGTVTAGFNMDQQFSESMKNIVGGEITVYSGDAHEMVNSTLGEKEAPLTDPAVVGVVYDQQKVYRTTETMHGASYDFVYVPLSDYDRNKTLGVVRIGISRENILASERHLAYYSIGLAVLVILLALFVGTKNSNRIVRPMVSVMNGLQDAANGRLREIKPLSSAGELKQLQDYYNVMIRNMRGLLQTAAGTAAQVAELSEHLYRGAHEATLAAGQMSSAIEEVARGTESQNDALQRGNDRLTVVVRSLQEIADRAHVLRETADEVDAASTRGRSTMHRTRQEMESIKSHVELTAATMNALGEQSQQIGHISDLISGIASQTNLLALNAAIEAARAGEHGRGFAVVADQVRKLAEQSGNAADEIAQLILQIRGQVEASIAGMQEGLAAVQSGSFAVEEAEHAFLLVDERLDGVTNGIAEVHALTEEASAQSDGVEHEFHEIASVAEESAASSEEVASAVEEQSVTIATLSDSMETLKRLAEDLKTAVDQFQFE</sequence>
<dbReference type="Pfam" id="PF00015">
    <property type="entry name" value="MCPsignal"/>
    <property type="match status" value="1"/>
</dbReference>
<evidence type="ECO:0008006" key="13">
    <source>
        <dbReference type="Google" id="ProtNLM"/>
    </source>
</evidence>
<feature type="coiled-coil region" evidence="7">
    <location>
        <begin position="633"/>
        <end position="660"/>
    </location>
</feature>
<dbReference type="InterPro" id="IPR029150">
    <property type="entry name" value="dCache_3"/>
</dbReference>
<dbReference type="PANTHER" id="PTHR32089:SF112">
    <property type="entry name" value="LYSOZYME-LIKE PROTEIN-RELATED"/>
    <property type="match status" value="1"/>
</dbReference>
<evidence type="ECO:0000256" key="1">
    <source>
        <dbReference type="ARBA" id="ARBA00004236"/>
    </source>
</evidence>
<keyword evidence="7" id="KW-0175">Coiled coil</keyword>
<evidence type="ECO:0000259" key="9">
    <source>
        <dbReference type="PROSITE" id="PS50111"/>
    </source>
</evidence>
<keyword evidence="3 8" id="KW-0472">Membrane</keyword>
<proteinExistence type="inferred from homology"/>
<protein>
    <recommendedName>
        <fullName evidence="13">Chemotaxis protein</fullName>
    </recommendedName>
</protein>
<dbReference type="InterPro" id="IPR003660">
    <property type="entry name" value="HAMP_dom"/>
</dbReference>
<dbReference type="CDD" id="cd11386">
    <property type="entry name" value="MCP_signal"/>
    <property type="match status" value="1"/>
</dbReference>
<dbReference type="SUPFAM" id="SSF58104">
    <property type="entry name" value="Methyl-accepting chemotaxis protein (MCP) signaling domain"/>
    <property type="match status" value="1"/>
</dbReference>
<evidence type="ECO:0000256" key="7">
    <source>
        <dbReference type="SAM" id="Coils"/>
    </source>
</evidence>
<dbReference type="OrthoDB" id="2379189at2"/>
<evidence type="ECO:0000313" key="11">
    <source>
        <dbReference type="EMBL" id="KEO82369.1"/>
    </source>
</evidence>
<evidence type="ECO:0000313" key="12">
    <source>
        <dbReference type="Proteomes" id="UP000027931"/>
    </source>
</evidence>
<dbReference type="InterPro" id="IPR029151">
    <property type="entry name" value="Sensor-like_sf"/>
</dbReference>
<dbReference type="SUPFAM" id="SSF103190">
    <property type="entry name" value="Sensory domain-like"/>
    <property type="match status" value="1"/>
</dbReference>
<evidence type="ECO:0000256" key="6">
    <source>
        <dbReference type="PROSITE-ProRule" id="PRU00284"/>
    </source>
</evidence>
<dbReference type="AlphaFoldDB" id="A0A074LMK7"/>
<dbReference type="Gene3D" id="1.10.287.950">
    <property type="entry name" value="Methyl-accepting chemotaxis protein"/>
    <property type="match status" value="1"/>
</dbReference>
<dbReference type="Gene3D" id="6.10.340.10">
    <property type="match status" value="1"/>
</dbReference>
<keyword evidence="8" id="KW-0812">Transmembrane</keyword>
<keyword evidence="8" id="KW-1133">Transmembrane helix</keyword>
<dbReference type="InterPro" id="IPR004089">
    <property type="entry name" value="MCPsignal_dom"/>
</dbReference>
<feature type="domain" description="HAMP" evidence="10">
    <location>
        <begin position="302"/>
        <end position="354"/>
    </location>
</feature>
<dbReference type="Gene3D" id="3.30.450.20">
    <property type="entry name" value="PAS domain"/>
    <property type="match status" value="1"/>
</dbReference>
<dbReference type="Pfam" id="PF14827">
    <property type="entry name" value="dCache_3"/>
    <property type="match status" value="1"/>
</dbReference>
<dbReference type="GO" id="GO:0005886">
    <property type="term" value="C:plasma membrane"/>
    <property type="evidence" value="ECO:0007669"/>
    <property type="project" value="UniProtKB-SubCell"/>
</dbReference>
<keyword evidence="4 6" id="KW-0807">Transducer</keyword>
<comment type="caution">
    <text evidence="11">The sequence shown here is derived from an EMBL/GenBank/DDBJ whole genome shotgun (WGS) entry which is preliminary data.</text>
</comment>
<comment type="similarity">
    <text evidence="5">Belongs to the methyl-accepting chemotaxis (MCP) protein family.</text>
</comment>
<evidence type="ECO:0000256" key="3">
    <source>
        <dbReference type="ARBA" id="ARBA00023136"/>
    </source>
</evidence>
<keyword evidence="12" id="KW-1185">Reference proteome</keyword>
<keyword evidence="2" id="KW-1003">Cell membrane</keyword>
<dbReference type="SMART" id="SM00304">
    <property type="entry name" value="HAMP"/>
    <property type="match status" value="1"/>
</dbReference>
<evidence type="ECO:0000256" key="2">
    <source>
        <dbReference type="ARBA" id="ARBA00022475"/>
    </source>
</evidence>
<dbReference type="SMART" id="SM00283">
    <property type="entry name" value="MA"/>
    <property type="match status" value="1"/>
</dbReference>
<dbReference type="eggNOG" id="COG0840">
    <property type="taxonomic scope" value="Bacteria"/>
</dbReference>
<accession>A0A074LMK7</accession>
<reference evidence="11 12" key="1">
    <citation type="journal article" date="2013" name="Int. J. Syst. Evol. Microbiol.">
        <title>Tumebacillus flagellatus sp. nov., an alpha-amylase/pullulanase-producing bacterium isolated from cassava wastewater.</title>
        <authorList>
            <person name="Wang Q."/>
            <person name="Xie N."/>
            <person name="Qin Y."/>
            <person name="Shen N."/>
            <person name="Zhu J."/>
            <person name="Mi H."/>
            <person name="Huang R."/>
        </authorList>
    </citation>
    <scope>NUCLEOTIDE SEQUENCE [LARGE SCALE GENOMIC DNA]</scope>
    <source>
        <strain evidence="11 12">GST4</strain>
    </source>
</reference>
<comment type="subcellular location">
    <subcellularLocation>
        <location evidence="1">Cell membrane</location>
    </subcellularLocation>
</comment>
<dbReference type="RefSeq" id="WP_038090555.1">
    <property type="nucleotide sequence ID" value="NZ_JMIR01000023.1"/>
</dbReference>
<gene>
    <name evidence="11" type="ORF">EL26_15705</name>
</gene>
<evidence type="ECO:0000259" key="10">
    <source>
        <dbReference type="PROSITE" id="PS50885"/>
    </source>
</evidence>
<evidence type="ECO:0000256" key="4">
    <source>
        <dbReference type="ARBA" id="ARBA00023224"/>
    </source>
</evidence>
<dbReference type="STRING" id="1157490.EL26_15705"/>
<feature type="transmembrane region" description="Helical" evidence="8">
    <location>
        <begin position="278"/>
        <end position="298"/>
    </location>
</feature>
<evidence type="ECO:0000256" key="8">
    <source>
        <dbReference type="SAM" id="Phobius"/>
    </source>
</evidence>
<dbReference type="PROSITE" id="PS50111">
    <property type="entry name" value="CHEMOTAXIS_TRANSDUC_2"/>
    <property type="match status" value="1"/>
</dbReference>
<dbReference type="GO" id="GO:0007165">
    <property type="term" value="P:signal transduction"/>
    <property type="evidence" value="ECO:0007669"/>
    <property type="project" value="UniProtKB-KW"/>
</dbReference>